<dbReference type="AlphaFoldDB" id="A0A8H6J2P9"/>
<dbReference type="SUPFAM" id="SSF52047">
    <property type="entry name" value="RNI-like"/>
    <property type="match status" value="1"/>
</dbReference>
<feature type="compositionally biased region" description="Polar residues" evidence="1">
    <location>
        <begin position="513"/>
        <end position="529"/>
    </location>
</feature>
<sequence length="529" mass="58106">MSSHSQRVLDAIVNLAGVIGIDTRQFHSDISFGHMMSILVANMKPLATPTYPPILCFPNELLSGIAANCSGSKAPVVYYGPDKTGEHAALVAEAGESKTGGGIRALSLVNKRFRDAAIPFLFERMQITCYDNRLMAKLVAIANNPAILKAVRHLEVRVFTLEPAYLSPPGLGVDVPTMLATVIGKMSRLEELQLQLISFNGLSVPFFKQLVEQGADMSRVTTLHIGSDAPLHLIADAFPNVKVLSCNLYMPLSKVEGFEECLNKLPLSRLRLFREISAWNIPELREVASALRNHHTLEHLEIQRELGYIRASDALYALSSMRKLKELVFTCQHLARRTPTRLWEHPSHNLHLATKLFPKLRAVFFTRRNNGYRCGLAKVDIGPVRWIGINFIHPVPAQAPEYWRVVIPAYTIDWAATPASNWVKIKVVEVQTAEGLAVEGQTAEILTVEGENAADQNAGNQTADEQIAGDQTDEDQAAQDQAVGDQTASDEVAGDEATSDEPTEDQAAEDQSAEVQTAESQTAEDQTAQ</sequence>
<organism evidence="2 3">
    <name type="scientific">Colletotrichum sojae</name>
    <dbReference type="NCBI Taxonomy" id="2175907"/>
    <lineage>
        <taxon>Eukaryota</taxon>
        <taxon>Fungi</taxon>
        <taxon>Dikarya</taxon>
        <taxon>Ascomycota</taxon>
        <taxon>Pezizomycotina</taxon>
        <taxon>Sordariomycetes</taxon>
        <taxon>Hypocreomycetidae</taxon>
        <taxon>Glomerellales</taxon>
        <taxon>Glomerellaceae</taxon>
        <taxon>Colletotrichum</taxon>
        <taxon>Colletotrichum orchidearum species complex</taxon>
    </lineage>
</organism>
<proteinExistence type="predicted"/>
<evidence type="ECO:0000256" key="1">
    <source>
        <dbReference type="SAM" id="MobiDB-lite"/>
    </source>
</evidence>
<feature type="region of interest" description="Disordered" evidence="1">
    <location>
        <begin position="451"/>
        <end position="529"/>
    </location>
</feature>
<feature type="compositionally biased region" description="Acidic residues" evidence="1">
    <location>
        <begin position="492"/>
        <end position="512"/>
    </location>
</feature>
<dbReference type="Proteomes" id="UP000652219">
    <property type="component" value="Unassembled WGS sequence"/>
</dbReference>
<protein>
    <submittedName>
        <fullName evidence="2">F-box domain-containing protein</fullName>
    </submittedName>
</protein>
<dbReference type="EMBL" id="WIGN01000192">
    <property type="protein sequence ID" value="KAF6805046.1"/>
    <property type="molecule type" value="Genomic_DNA"/>
</dbReference>
<name>A0A8H6J2P9_9PEZI</name>
<feature type="compositionally biased region" description="Low complexity" evidence="1">
    <location>
        <begin position="478"/>
        <end position="487"/>
    </location>
</feature>
<dbReference type="Gene3D" id="3.80.10.10">
    <property type="entry name" value="Ribonuclease Inhibitor"/>
    <property type="match status" value="1"/>
</dbReference>
<keyword evidence="3" id="KW-1185">Reference proteome</keyword>
<evidence type="ECO:0000313" key="3">
    <source>
        <dbReference type="Proteomes" id="UP000652219"/>
    </source>
</evidence>
<comment type="caution">
    <text evidence="2">The sequence shown here is derived from an EMBL/GenBank/DDBJ whole genome shotgun (WGS) entry which is preliminary data.</text>
</comment>
<evidence type="ECO:0000313" key="2">
    <source>
        <dbReference type="EMBL" id="KAF6805046.1"/>
    </source>
</evidence>
<gene>
    <name evidence="2" type="ORF">CSOJ01_09752</name>
</gene>
<feature type="compositionally biased region" description="Polar residues" evidence="1">
    <location>
        <begin position="454"/>
        <end position="464"/>
    </location>
</feature>
<dbReference type="InterPro" id="IPR032675">
    <property type="entry name" value="LRR_dom_sf"/>
</dbReference>
<reference evidence="2 3" key="1">
    <citation type="journal article" date="2020" name="Phytopathology">
        <title>Genome Sequence Resources of Colletotrichum truncatum, C. plurivorum, C. musicola, and C. sojae: Four Species Pathogenic to Soybean (Glycine max).</title>
        <authorList>
            <person name="Rogerio F."/>
            <person name="Boufleur T.R."/>
            <person name="Ciampi-Guillardi M."/>
            <person name="Sukno S.A."/>
            <person name="Thon M.R."/>
            <person name="Massola Junior N.S."/>
            <person name="Baroncelli R."/>
        </authorList>
    </citation>
    <scope>NUCLEOTIDE SEQUENCE [LARGE SCALE GENOMIC DNA]</scope>
    <source>
        <strain evidence="2 3">LFN0009</strain>
    </source>
</reference>
<accession>A0A8H6J2P9</accession>